<dbReference type="InterPro" id="IPR051121">
    <property type="entry name" value="FAH"/>
</dbReference>
<dbReference type="AlphaFoldDB" id="A0A445MVX9"/>
<evidence type="ECO:0000256" key="2">
    <source>
        <dbReference type="ARBA" id="ARBA00022723"/>
    </source>
</evidence>
<dbReference type="InterPro" id="IPR036663">
    <property type="entry name" value="Fumarylacetoacetase_C_sf"/>
</dbReference>
<evidence type="ECO:0000313" key="4">
    <source>
        <dbReference type="EMBL" id="SPD73657.1"/>
    </source>
</evidence>
<name>A0A445MVX9_9BACT</name>
<dbReference type="GO" id="GO:0016853">
    <property type="term" value="F:isomerase activity"/>
    <property type="evidence" value="ECO:0007669"/>
    <property type="project" value="UniProtKB-ARBA"/>
</dbReference>
<dbReference type="GO" id="GO:0019752">
    <property type="term" value="P:carboxylic acid metabolic process"/>
    <property type="evidence" value="ECO:0007669"/>
    <property type="project" value="UniProtKB-ARBA"/>
</dbReference>
<dbReference type="PANTHER" id="PTHR42796">
    <property type="entry name" value="FUMARYLACETOACETATE HYDROLASE DOMAIN-CONTAINING PROTEIN 2A-RELATED"/>
    <property type="match status" value="1"/>
</dbReference>
<reference evidence="4" key="1">
    <citation type="submission" date="2018-01" db="EMBL/GenBank/DDBJ databases">
        <authorList>
            <person name="Regsiter A."/>
            <person name="William W."/>
        </authorList>
    </citation>
    <scope>NUCLEOTIDE SEQUENCE</scope>
    <source>
        <strain evidence="4">TRIP AH-1</strain>
    </source>
</reference>
<dbReference type="SUPFAM" id="SSF56529">
    <property type="entry name" value="FAH"/>
    <property type="match status" value="1"/>
</dbReference>
<dbReference type="EMBL" id="OJIN01000103">
    <property type="protein sequence ID" value="SPD73657.1"/>
    <property type="molecule type" value="Genomic_DNA"/>
</dbReference>
<dbReference type="InterPro" id="IPR011234">
    <property type="entry name" value="Fumarylacetoacetase-like_C"/>
</dbReference>
<keyword evidence="2" id="KW-0479">Metal-binding</keyword>
<protein>
    <recommendedName>
        <fullName evidence="3">Fumarylacetoacetase-like C-terminal domain-containing protein</fullName>
    </recommendedName>
</protein>
<comment type="similarity">
    <text evidence="1">Belongs to the FAH family.</text>
</comment>
<gene>
    <name evidence="4" type="ORF">PITCH_A1910063</name>
</gene>
<dbReference type="FunFam" id="3.90.850.10:FF:000002">
    <property type="entry name" value="2-hydroxyhepta-2,4-diene-1,7-dioate isomerase"/>
    <property type="match status" value="1"/>
</dbReference>
<dbReference type="PANTHER" id="PTHR42796:SF4">
    <property type="entry name" value="FUMARYLACETOACETATE HYDROLASE DOMAIN-CONTAINING PROTEIN 2A"/>
    <property type="match status" value="1"/>
</dbReference>
<evidence type="ECO:0000256" key="1">
    <source>
        <dbReference type="ARBA" id="ARBA00010211"/>
    </source>
</evidence>
<proteinExistence type="inferred from homology"/>
<dbReference type="Pfam" id="PF01557">
    <property type="entry name" value="FAA_hydrolase"/>
    <property type="match status" value="1"/>
</dbReference>
<dbReference type="GO" id="GO:0046872">
    <property type="term" value="F:metal ion binding"/>
    <property type="evidence" value="ECO:0007669"/>
    <property type="project" value="UniProtKB-KW"/>
</dbReference>
<organism evidence="4">
    <name type="scientific">uncultured Desulfobacterium sp</name>
    <dbReference type="NCBI Taxonomy" id="201089"/>
    <lineage>
        <taxon>Bacteria</taxon>
        <taxon>Pseudomonadati</taxon>
        <taxon>Thermodesulfobacteriota</taxon>
        <taxon>Desulfobacteria</taxon>
        <taxon>Desulfobacterales</taxon>
        <taxon>Desulfobacteriaceae</taxon>
        <taxon>Desulfobacterium</taxon>
        <taxon>environmental samples</taxon>
    </lineage>
</organism>
<sequence>MKIAQFYDDDKIRLGLIRPEGLVSMDFNGDMIDFINMRELPEVKDRPIPINSVKLAPPVSRPSKIIAIGLNYKDHADESKGKLPEVPLIFAKFPNSITGPASEIVWDESVTKKVDFEAELAVVIGKETYNCTEAEAISCVFGYTCANDVSARDLQFGDGQWVRGKSLDTFCPIGPWIVTPDELGDPHSLRIQCFLNGWKMQDSNTGLIIFKVSALISFFSRHFTLMPGDIILTGTPHGVGAFREPPVYMKNGDEVSVEIEGIGRLTNTCRSVN</sequence>
<feature type="domain" description="Fumarylacetoacetase-like C-terminal" evidence="3">
    <location>
        <begin position="64"/>
        <end position="268"/>
    </location>
</feature>
<dbReference type="Gene3D" id="3.90.850.10">
    <property type="entry name" value="Fumarylacetoacetase-like, C-terminal domain"/>
    <property type="match status" value="1"/>
</dbReference>
<accession>A0A445MVX9</accession>
<evidence type="ECO:0000259" key="3">
    <source>
        <dbReference type="Pfam" id="PF01557"/>
    </source>
</evidence>